<dbReference type="PROSITE" id="PS50931">
    <property type="entry name" value="HTH_LYSR"/>
    <property type="match status" value="1"/>
</dbReference>
<dbReference type="InterPro" id="IPR036388">
    <property type="entry name" value="WH-like_DNA-bd_sf"/>
</dbReference>
<evidence type="ECO:0000259" key="6">
    <source>
        <dbReference type="PROSITE" id="PS50931"/>
    </source>
</evidence>
<comment type="similarity">
    <text evidence="1">Belongs to the LysR transcriptional regulatory family.</text>
</comment>
<proteinExistence type="inferred from homology"/>
<keyword evidence="3" id="KW-0238">DNA-binding</keyword>
<accession>A0A5N8VZT5</accession>
<name>A0A5N8VZT5_9ACTN</name>
<dbReference type="GO" id="GO:0003677">
    <property type="term" value="F:DNA binding"/>
    <property type="evidence" value="ECO:0007669"/>
    <property type="project" value="UniProtKB-KW"/>
</dbReference>
<evidence type="ECO:0000256" key="2">
    <source>
        <dbReference type="ARBA" id="ARBA00023015"/>
    </source>
</evidence>
<dbReference type="PANTHER" id="PTHR30419:SF8">
    <property type="entry name" value="NITROGEN ASSIMILATION TRANSCRIPTIONAL ACTIVATOR-RELATED"/>
    <property type="match status" value="1"/>
</dbReference>
<keyword evidence="4" id="KW-0804">Transcription</keyword>
<evidence type="ECO:0000313" key="8">
    <source>
        <dbReference type="Proteomes" id="UP000326979"/>
    </source>
</evidence>
<dbReference type="Gene3D" id="1.10.10.10">
    <property type="entry name" value="Winged helix-like DNA-binding domain superfamily/Winged helix DNA-binding domain"/>
    <property type="match status" value="1"/>
</dbReference>
<keyword evidence="2" id="KW-0805">Transcription regulation</keyword>
<organism evidence="7 8">
    <name type="scientific">Streptomyces phyllanthi</name>
    <dbReference type="NCBI Taxonomy" id="1803180"/>
    <lineage>
        <taxon>Bacteria</taxon>
        <taxon>Bacillati</taxon>
        <taxon>Actinomycetota</taxon>
        <taxon>Actinomycetes</taxon>
        <taxon>Kitasatosporales</taxon>
        <taxon>Streptomycetaceae</taxon>
        <taxon>Streptomyces</taxon>
    </lineage>
</organism>
<evidence type="ECO:0000256" key="4">
    <source>
        <dbReference type="ARBA" id="ARBA00023163"/>
    </source>
</evidence>
<evidence type="ECO:0000256" key="1">
    <source>
        <dbReference type="ARBA" id="ARBA00009437"/>
    </source>
</evidence>
<keyword evidence="8" id="KW-1185">Reference proteome</keyword>
<dbReference type="GO" id="GO:0005829">
    <property type="term" value="C:cytosol"/>
    <property type="evidence" value="ECO:0007669"/>
    <property type="project" value="TreeGrafter"/>
</dbReference>
<dbReference type="EMBL" id="VJZE01000067">
    <property type="protein sequence ID" value="MPY40751.1"/>
    <property type="molecule type" value="Genomic_DNA"/>
</dbReference>
<dbReference type="InterPro" id="IPR000847">
    <property type="entry name" value="LysR_HTH_N"/>
</dbReference>
<dbReference type="AlphaFoldDB" id="A0A5N8VZT5"/>
<evidence type="ECO:0000256" key="3">
    <source>
        <dbReference type="ARBA" id="ARBA00023125"/>
    </source>
</evidence>
<dbReference type="Proteomes" id="UP000326979">
    <property type="component" value="Unassembled WGS sequence"/>
</dbReference>
<dbReference type="Pfam" id="PF03466">
    <property type="entry name" value="LysR_substrate"/>
    <property type="match status" value="1"/>
</dbReference>
<dbReference type="OrthoDB" id="8417889at2"/>
<dbReference type="PANTHER" id="PTHR30419">
    <property type="entry name" value="HTH-TYPE TRANSCRIPTIONAL REGULATOR YBHD"/>
    <property type="match status" value="1"/>
</dbReference>
<dbReference type="PRINTS" id="PR00039">
    <property type="entry name" value="HTHLYSR"/>
</dbReference>
<dbReference type="GO" id="GO:0003700">
    <property type="term" value="F:DNA-binding transcription factor activity"/>
    <property type="evidence" value="ECO:0007669"/>
    <property type="project" value="InterPro"/>
</dbReference>
<reference evidence="7 8" key="1">
    <citation type="submission" date="2019-07" db="EMBL/GenBank/DDBJ databases">
        <title>New species of Amycolatopsis and Streptomyces.</title>
        <authorList>
            <person name="Duangmal K."/>
            <person name="Teo W.F.A."/>
            <person name="Lipun K."/>
        </authorList>
    </citation>
    <scope>NUCLEOTIDE SEQUENCE [LARGE SCALE GENOMIC DNA]</scope>
    <source>
        <strain evidence="7 8">TISTR 2346</strain>
    </source>
</reference>
<dbReference type="InterPro" id="IPR036390">
    <property type="entry name" value="WH_DNA-bd_sf"/>
</dbReference>
<dbReference type="InterPro" id="IPR050950">
    <property type="entry name" value="HTH-type_LysR_regulators"/>
</dbReference>
<dbReference type="RefSeq" id="WP_152783553.1">
    <property type="nucleotide sequence ID" value="NZ_BAABEQ010000032.1"/>
</dbReference>
<dbReference type="SUPFAM" id="SSF46785">
    <property type="entry name" value="Winged helix' DNA-binding domain"/>
    <property type="match status" value="1"/>
</dbReference>
<dbReference type="InterPro" id="IPR005119">
    <property type="entry name" value="LysR_subst-bd"/>
</dbReference>
<feature type="domain" description="HTH lysR-type" evidence="6">
    <location>
        <begin position="8"/>
        <end position="60"/>
    </location>
</feature>
<sequence>MQLVPVSLTYFLEVARTGSISEAAQTLNVAPSAISRQIAKLESGIGVPLFVRHPRGMTVTDEGSRLLAHARRSEAESASLVDELRTGRGADVRSVTVACSEGFARRVVPRAMAAFRREHPDVTFRLDIVDRQEATRRVAEGIADVAATYTMGPQHDVRVERAVVIPVAAIVPPGHELAGRERITLAELCAYPLALGTAGTSQRELFDIGVQLEGLTVRPALVCDALTPQYEFVRSGGGIALVGDLGDLDEGAEGDGGPSPEGVTYVRVDHPVFRQREAQIQTMPGRRLPWAASQFTELLVSLLPGRPRQHPAAPAMPRSGQGPSPRSDGT</sequence>
<protein>
    <submittedName>
        <fullName evidence="7">LysR family transcriptional regulator</fullName>
    </submittedName>
</protein>
<feature type="region of interest" description="Disordered" evidence="5">
    <location>
        <begin position="304"/>
        <end position="330"/>
    </location>
</feature>
<gene>
    <name evidence="7" type="ORF">FNH04_12770</name>
</gene>
<dbReference type="Pfam" id="PF00126">
    <property type="entry name" value="HTH_1"/>
    <property type="match status" value="1"/>
</dbReference>
<dbReference type="Gene3D" id="3.40.190.290">
    <property type="match status" value="1"/>
</dbReference>
<dbReference type="SUPFAM" id="SSF53850">
    <property type="entry name" value="Periplasmic binding protein-like II"/>
    <property type="match status" value="1"/>
</dbReference>
<dbReference type="FunFam" id="1.10.10.10:FF:000001">
    <property type="entry name" value="LysR family transcriptional regulator"/>
    <property type="match status" value="1"/>
</dbReference>
<comment type="caution">
    <text evidence="7">The sequence shown here is derived from an EMBL/GenBank/DDBJ whole genome shotgun (WGS) entry which is preliminary data.</text>
</comment>
<evidence type="ECO:0000313" key="7">
    <source>
        <dbReference type="EMBL" id="MPY40751.1"/>
    </source>
</evidence>
<evidence type="ECO:0000256" key="5">
    <source>
        <dbReference type="SAM" id="MobiDB-lite"/>
    </source>
</evidence>